<gene>
    <name evidence="2" type="ORF">AKJ09_04968</name>
</gene>
<dbReference type="KEGG" id="llu:AKJ09_04968"/>
<organism evidence="2 3">
    <name type="scientific">Labilithrix luteola</name>
    <dbReference type="NCBI Taxonomy" id="1391654"/>
    <lineage>
        <taxon>Bacteria</taxon>
        <taxon>Pseudomonadati</taxon>
        <taxon>Myxococcota</taxon>
        <taxon>Polyangia</taxon>
        <taxon>Polyangiales</taxon>
        <taxon>Labilitrichaceae</taxon>
        <taxon>Labilithrix</taxon>
    </lineage>
</organism>
<dbReference type="Pfam" id="PF00903">
    <property type="entry name" value="Glyoxalase"/>
    <property type="match status" value="1"/>
</dbReference>
<dbReference type="InterPro" id="IPR037523">
    <property type="entry name" value="VOC_core"/>
</dbReference>
<dbReference type="STRING" id="1391654.AKJ09_04968"/>
<dbReference type="PROSITE" id="PS51819">
    <property type="entry name" value="VOC"/>
    <property type="match status" value="1"/>
</dbReference>
<dbReference type="AlphaFoldDB" id="A0A0K1PYT7"/>
<sequence>MPGQREQPGRASKTPSATMIETKLEVVVLPVSDVDRARDFYVRLGWRLDADFATGEDFRVVQLTPPGSLCSIIFGKGVTSGVPGSVQDLMLIVEDIEAVRAELIGHGVNVSEAFHDEGGVFHHAGTKGRVSGPDPKGRSYCTWASFSDPDGNGWMLQEIKTRLPGRVTDKGLTTDVAALSELLRETEEHHGAYEASAPKHPWSAWYAAYIVARENGKSPEEAAKDAALHVERVRGAG</sequence>
<evidence type="ECO:0000259" key="1">
    <source>
        <dbReference type="PROSITE" id="PS51819"/>
    </source>
</evidence>
<keyword evidence="3" id="KW-1185">Reference proteome</keyword>
<dbReference type="EMBL" id="CP012333">
    <property type="protein sequence ID" value="AKU98304.1"/>
    <property type="molecule type" value="Genomic_DNA"/>
</dbReference>
<dbReference type="InterPro" id="IPR029068">
    <property type="entry name" value="Glyas_Bleomycin-R_OHBP_Dase"/>
</dbReference>
<protein>
    <recommendedName>
        <fullName evidence="1">VOC domain-containing protein</fullName>
    </recommendedName>
</protein>
<dbReference type="Proteomes" id="UP000064967">
    <property type="component" value="Chromosome"/>
</dbReference>
<dbReference type="Gene3D" id="3.10.180.10">
    <property type="entry name" value="2,3-Dihydroxybiphenyl 1,2-Dioxygenase, domain 1"/>
    <property type="match status" value="1"/>
</dbReference>
<accession>A0A0K1PYT7</accession>
<dbReference type="SUPFAM" id="SSF54593">
    <property type="entry name" value="Glyoxalase/Bleomycin resistance protein/Dihydroxybiphenyl dioxygenase"/>
    <property type="match status" value="1"/>
</dbReference>
<proteinExistence type="predicted"/>
<reference evidence="2 3" key="1">
    <citation type="submission" date="2015-08" db="EMBL/GenBank/DDBJ databases">
        <authorList>
            <person name="Babu N.S."/>
            <person name="Beckwith C.J."/>
            <person name="Beseler K.G."/>
            <person name="Brison A."/>
            <person name="Carone J.V."/>
            <person name="Caskin T.P."/>
            <person name="Diamond M."/>
            <person name="Durham M.E."/>
            <person name="Foxe J.M."/>
            <person name="Go M."/>
            <person name="Henderson B.A."/>
            <person name="Jones I.B."/>
            <person name="McGettigan J.A."/>
            <person name="Micheletti S.J."/>
            <person name="Nasrallah M.E."/>
            <person name="Ortiz D."/>
            <person name="Piller C.R."/>
            <person name="Privatt S.R."/>
            <person name="Schneider S.L."/>
            <person name="Sharp S."/>
            <person name="Smith T.C."/>
            <person name="Stanton J.D."/>
            <person name="Ullery H.E."/>
            <person name="Wilson R.J."/>
            <person name="Serrano M.G."/>
            <person name="Buck G."/>
            <person name="Lee V."/>
            <person name="Wang Y."/>
            <person name="Carvalho R."/>
            <person name="Voegtly L."/>
            <person name="Shi R."/>
            <person name="Duckworth R."/>
            <person name="Johnson A."/>
            <person name="Loviza R."/>
            <person name="Walstead R."/>
            <person name="Shah Z."/>
            <person name="Kiflezghi M."/>
            <person name="Wade K."/>
            <person name="Ball S.L."/>
            <person name="Bradley K.W."/>
            <person name="Asai D.J."/>
            <person name="Bowman C.A."/>
            <person name="Russell D.A."/>
            <person name="Pope W.H."/>
            <person name="Jacobs-Sera D."/>
            <person name="Hendrix R.W."/>
            <person name="Hatfull G.F."/>
        </authorList>
    </citation>
    <scope>NUCLEOTIDE SEQUENCE [LARGE SCALE GENOMIC DNA]</scope>
    <source>
        <strain evidence="2 3">DSM 27648</strain>
    </source>
</reference>
<feature type="domain" description="VOC" evidence="1">
    <location>
        <begin position="23"/>
        <end position="159"/>
    </location>
</feature>
<evidence type="ECO:0000313" key="2">
    <source>
        <dbReference type="EMBL" id="AKU98304.1"/>
    </source>
</evidence>
<evidence type="ECO:0000313" key="3">
    <source>
        <dbReference type="Proteomes" id="UP000064967"/>
    </source>
</evidence>
<dbReference type="InterPro" id="IPR004360">
    <property type="entry name" value="Glyas_Fos-R_dOase_dom"/>
</dbReference>
<name>A0A0K1PYT7_9BACT</name>